<dbReference type="InParanoid" id="A0A2P6N850"/>
<keyword evidence="2 5" id="KW-0812">Transmembrane</keyword>
<reference evidence="7 8" key="1">
    <citation type="journal article" date="2018" name="Genome Biol. Evol.">
        <title>Multiple Roots of Fruiting Body Formation in Amoebozoa.</title>
        <authorList>
            <person name="Hillmann F."/>
            <person name="Forbes G."/>
            <person name="Novohradska S."/>
            <person name="Ferling I."/>
            <person name="Riege K."/>
            <person name="Groth M."/>
            <person name="Westermann M."/>
            <person name="Marz M."/>
            <person name="Spaller T."/>
            <person name="Winckler T."/>
            <person name="Schaap P."/>
            <person name="Glockner G."/>
        </authorList>
    </citation>
    <scope>NUCLEOTIDE SEQUENCE [LARGE SCALE GENOMIC DNA]</scope>
    <source>
        <strain evidence="7 8">Jena</strain>
    </source>
</reference>
<proteinExistence type="predicted"/>
<evidence type="ECO:0000256" key="1">
    <source>
        <dbReference type="ARBA" id="ARBA00004141"/>
    </source>
</evidence>
<keyword evidence="3 5" id="KW-1133">Transmembrane helix</keyword>
<dbReference type="EMBL" id="MDYQ01000160">
    <property type="protein sequence ID" value="PRP80122.1"/>
    <property type="molecule type" value="Genomic_DNA"/>
</dbReference>
<dbReference type="GO" id="GO:0016020">
    <property type="term" value="C:membrane"/>
    <property type="evidence" value="ECO:0007669"/>
    <property type="project" value="UniProtKB-SubCell"/>
</dbReference>
<evidence type="ECO:0000256" key="2">
    <source>
        <dbReference type="ARBA" id="ARBA00022692"/>
    </source>
</evidence>
<evidence type="ECO:0000256" key="5">
    <source>
        <dbReference type="SAM" id="Phobius"/>
    </source>
</evidence>
<sequence length="496" mass="56517">MEDPIDVELRVVRSRSAENQRDGGLISPFNSEIYPITIAPNSLESNLLGVSTSEYYNQRNVPEGLSVRYNIHGRPYLVGEDIDTREYIAAAQEHNNKYLSMSATKDQLGEHFGNAIYIYFSFIEYLMWCNLVLVFIGLVSFSYHAVHDGLVYSTALKFSTIALLWRNGVVSTYTGESRTVWQGTTIAGIALFINRIDKMMGGDRDDYIQENAHIHMSTRIALRFLSYFLVLILVGVTGGITFGIVLVYVNSPSEDRYPWASPLIGVIYALINQLWRRICLSLTRLEKHRTWTAYRRNNVIKFFLLEMANIIILYTLRYIVTVDYLSVFRFNFFGVQDENLNKCTINETAEQFLSMLLSELFIGNALEIVTPLGWRILRYGSRMDNEAGDNDALLSFDLATEYLELFYRQFIIALSFTLVPLIGILGILLHGIHYGCAKYKLLYLMKPPPRSEGSMKGFTTFFVLIVAVLSIAMFPRGSAWILLGFDFGSHCKALGW</sequence>
<dbReference type="InterPro" id="IPR049452">
    <property type="entry name" value="Anoctamin_TM"/>
</dbReference>
<feature type="transmembrane region" description="Helical" evidence="5">
    <location>
        <begin position="179"/>
        <end position="196"/>
    </location>
</feature>
<evidence type="ECO:0000256" key="4">
    <source>
        <dbReference type="ARBA" id="ARBA00023136"/>
    </source>
</evidence>
<feature type="transmembrane region" description="Helical" evidence="5">
    <location>
        <begin position="224"/>
        <end position="247"/>
    </location>
</feature>
<dbReference type="InterPro" id="IPR007632">
    <property type="entry name" value="Anoctamin"/>
</dbReference>
<feature type="transmembrane region" description="Helical" evidence="5">
    <location>
        <begin position="410"/>
        <end position="436"/>
    </location>
</feature>
<evidence type="ECO:0000256" key="3">
    <source>
        <dbReference type="ARBA" id="ARBA00022989"/>
    </source>
</evidence>
<evidence type="ECO:0000313" key="7">
    <source>
        <dbReference type="EMBL" id="PRP80122.1"/>
    </source>
</evidence>
<dbReference type="GO" id="GO:0005254">
    <property type="term" value="F:chloride channel activity"/>
    <property type="evidence" value="ECO:0007669"/>
    <property type="project" value="TreeGrafter"/>
</dbReference>
<dbReference type="AlphaFoldDB" id="A0A2P6N850"/>
<dbReference type="Pfam" id="PF04547">
    <property type="entry name" value="Anoctamin"/>
    <property type="match status" value="1"/>
</dbReference>
<evidence type="ECO:0000313" key="8">
    <source>
        <dbReference type="Proteomes" id="UP000241769"/>
    </source>
</evidence>
<dbReference type="PANTHER" id="PTHR12308">
    <property type="entry name" value="ANOCTAMIN"/>
    <property type="match status" value="1"/>
</dbReference>
<name>A0A2P6N850_9EUKA</name>
<dbReference type="PANTHER" id="PTHR12308:SF80">
    <property type="entry name" value="DUF590 FAMILY PROTEIN"/>
    <property type="match status" value="1"/>
</dbReference>
<feature type="transmembrane region" description="Helical" evidence="5">
    <location>
        <begin position="259"/>
        <end position="278"/>
    </location>
</feature>
<dbReference type="OrthoDB" id="296386at2759"/>
<keyword evidence="4 5" id="KW-0472">Membrane</keyword>
<comment type="caution">
    <text evidence="7">The sequence shown here is derived from an EMBL/GenBank/DDBJ whole genome shotgun (WGS) entry which is preliminary data.</text>
</comment>
<organism evidence="7 8">
    <name type="scientific">Planoprotostelium fungivorum</name>
    <dbReference type="NCBI Taxonomy" id="1890364"/>
    <lineage>
        <taxon>Eukaryota</taxon>
        <taxon>Amoebozoa</taxon>
        <taxon>Evosea</taxon>
        <taxon>Variosea</taxon>
        <taxon>Cavosteliida</taxon>
        <taxon>Cavosteliaceae</taxon>
        <taxon>Planoprotostelium</taxon>
    </lineage>
</organism>
<feature type="transmembrane region" description="Helical" evidence="5">
    <location>
        <begin position="299"/>
        <end position="320"/>
    </location>
</feature>
<feature type="domain" description="Anoctamin transmembrane" evidence="6">
    <location>
        <begin position="110"/>
        <end position="466"/>
    </location>
</feature>
<evidence type="ECO:0000259" key="6">
    <source>
        <dbReference type="Pfam" id="PF04547"/>
    </source>
</evidence>
<protein>
    <recommendedName>
        <fullName evidence="6">Anoctamin transmembrane domain-containing protein</fullName>
    </recommendedName>
</protein>
<comment type="subcellular location">
    <subcellularLocation>
        <location evidence="1">Membrane</location>
        <topology evidence="1">Multi-pass membrane protein</topology>
    </subcellularLocation>
</comment>
<gene>
    <name evidence="7" type="ORF">PROFUN_12205</name>
</gene>
<dbReference type="Proteomes" id="UP000241769">
    <property type="component" value="Unassembled WGS sequence"/>
</dbReference>
<feature type="transmembrane region" description="Helical" evidence="5">
    <location>
        <begin position="457"/>
        <end position="475"/>
    </location>
</feature>
<keyword evidence="8" id="KW-1185">Reference proteome</keyword>
<feature type="transmembrane region" description="Helical" evidence="5">
    <location>
        <begin position="125"/>
        <end position="146"/>
    </location>
</feature>
<accession>A0A2P6N850</accession>